<feature type="region of interest" description="Disordered" evidence="7">
    <location>
        <begin position="380"/>
        <end position="477"/>
    </location>
</feature>
<dbReference type="GO" id="GO:0005524">
    <property type="term" value="F:ATP binding"/>
    <property type="evidence" value="ECO:0007669"/>
    <property type="project" value="UniProtKB-KW"/>
</dbReference>
<dbReference type="InterPro" id="IPR052093">
    <property type="entry name" value="HR_Repair_Mediator"/>
</dbReference>
<dbReference type="GO" id="GO:0033063">
    <property type="term" value="C:Rad51B-Rad51C-Rad51D-XRCC2 complex"/>
    <property type="evidence" value="ECO:0007669"/>
    <property type="project" value="TreeGrafter"/>
</dbReference>
<dbReference type="VEuPathDB" id="FungiDB:MAPG_05180"/>
<feature type="compositionally biased region" description="Acidic residues" evidence="7">
    <location>
        <begin position="393"/>
        <end position="408"/>
    </location>
</feature>
<evidence type="ECO:0000256" key="5">
    <source>
        <dbReference type="ARBA" id="ARBA00023204"/>
    </source>
</evidence>
<dbReference type="Proteomes" id="UP000011715">
    <property type="component" value="Unassembled WGS sequence"/>
</dbReference>
<dbReference type="GO" id="GO:0033065">
    <property type="term" value="C:Rad51C-XRCC3 complex"/>
    <property type="evidence" value="ECO:0007669"/>
    <property type="project" value="TreeGrafter"/>
</dbReference>
<protein>
    <recommendedName>
        <fullName evidence="8">RecA family profile 1 domain-containing protein</fullName>
    </recommendedName>
</protein>
<evidence type="ECO:0000313" key="11">
    <source>
        <dbReference type="Proteomes" id="UP000011715"/>
    </source>
</evidence>
<dbReference type="GO" id="GO:0005657">
    <property type="term" value="C:replication fork"/>
    <property type="evidence" value="ECO:0007669"/>
    <property type="project" value="TreeGrafter"/>
</dbReference>
<dbReference type="EMBL" id="GL876969">
    <property type="protein sequence ID" value="KLU86162.1"/>
    <property type="molecule type" value="Genomic_DNA"/>
</dbReference>
<evidence type="ECO:0000313" key="10">
    <source>
        <dbReference type="EnsemblFungi" id="MAPG_05180T0"/>
    </source>
</evidence>
<name>A0A0C4DYQ4_MAGP6</name>
<comment type="subcellular location">
    <subcellularLocation>
        <location evidence="1">Nucleus</location>
    </subcellularLocation>
</comment>
<dbReference type="EMBL" id="ADBL01001223">
    <property type="status" value="NOT_ANNOTATED_CDS"/>
    <property type="molecule type" value="Genomic_DNA"/>
</dbReference>
<evidence type="ECO:0000256" key="2">
    <source>
        <dbReference type="ARBA" id="ARBA00022741"/>
    </source>
</evidence>
<keyword evidence="4" id="KW-0067">ATP-binding</keyword>
<reference evidence="9" key="3">
    <citation type="submission" date="2011-03" db="EMBL/GenBank/DDBJ databases">
        <title>Annotation of Magnaporthe poae ATCC 64411.</title>
        <authorList>
            <person name="Ma L.-J."/>
            <person name="Dead R."/>
            <person name="Young S.K."/>
            <person name="Zeng Q."/>
            <person name="Gargeya S."/>
            <person name="Fitzgerald M."/>
            <person name="Haas B."/>
            <person name="Abouelleil A."/>
            <person name="Alvarado L."/>
            <person name="Arachchi H.M."/>
            <person name="Berlin A."/>
            <person name="Brown A."/>
            <person name="Chapman S.B."/>
            <person name="Chen Z."/>
            <person name="Dunbar C."/>
            <person name="Freedman E."/>
            <person name="Gearin G."/>
            <person name="Gellesch M."/>
            <person name="Goldberg J."/>
            <person name="Griggs A."/>
            <person name="Gujja S."/>
            <person name="Heiman D."/>
            <person name="Howarth C."/>
            <person name="Larson L."/>
            <person name="Lui A."/>
            <person name="MacDonald P.J.P."/>
            <person name="Mehta T."/>
            <person name="Montmayeur A."/>
            <person name="Murphy C."/>
            <person name="Neiman D."/>
            <person name="Pearson M."/>
            <person name="Priest M."/>
            <person name="Roberts A."/>
            <person name="Saif S."/>
            <person name="Shea T."/>
            <person name="Shenoy N."/>
            <person name="Sisk P."/>
            <person name="Stolte C."/>
            <person name="Sykes S."/>
            <person name="Yandava C."/>
            <person name="Wortman J."/>
            <person name="Nusbaum C."/>
            <person name="Birren B."/>
        </authorList>
    </citation>
    <scope>NUCLEOTIDE SEQUENCE</scope>
    <source>
        <strain evidence="9">ATCC 64411</strain>
    </source>
</reference>
<dbReference type="GO" id="GO:0000400">
    <property type="term" value="F:four-way junction DNA binding"/>
    <property type="evidence" value="ECO:0007669"/>
    <property type="project" value="TreeGrafter"/>
</dbReference>
<dbReference type="Gene3D" id="3.40.50.300">
    <property type="entry name" value="P-loop containing nucleotide triphosphate hydrolases"/>
    <property type="match status" value="1"/>
</dbReference>
<evidence type="ECO:0000256" key="1">
    <source>
        <dbReference type="ARBA" id="ARBA00004123"/>
    </source>
</evidence>
<organism evidence="10 11">
    <name type="scientific">Magnaporthiopsis poae (strain ATCC 64411 / 73-15)</name>
    <name type="common">Kentucky bluegrass fungus</name>
    <name type="synonym">Magnaporthe poae</name>
    <dbReference type="NCBI Taxonomy" id="644358"/>
    <lineage>
        <taxon>Eukaryota</taxon>
        <taxon>Fungi</taxon>
        <taxon>Dikarya</taxon>
        <taxon>Ascomycota</taxon>
        <taxon>Pezizomycotina</taxon>
        <taxon>Sordariomycetes</taxon>
        <taxon>Sordariomycetidae</taxon>
        <taxon>Magnaporthales</taxon>
        <taxon>Magnaporthaceae</taxon>
        <taxon>Magnaporthiopsis</taxon>
    </lineage>
</organism>
<feature type="compositionally biased region" description="Low complexity" evidence="7">
    <location>
        <begin position="68"/>
        <end position="78"/>
    </location>
</feature>
<feature type="compositionally biased region" description="Low complexity" evidence="7">
    <location>
        <begin position="443"/>
        <end position="453"/>
    </location>
</feature>
<keyword evidence="6" id="KW-0539">Nucleus</keyword>
<sequence>MDLYYSVHGRDVSSFDLPSTHRLPTVSAAQAHADLSCDPSRFVSTGLDALDAQLSATPGNDNDDNGGDHASAATAAAGPVGGGVQRGIVTEIWGPPGVGKTSLGLHLASNVLREGRAVVWVGRFDHLTLPALDRNGESLFASDADDKGLRAEIDAFSRVCPPRLNVAAGADEAGDGGTRLDEDFVHYTCPTLPHLIALLCRPSVGCIPHNTSLVVVDSLSTLVNHAFPRIADSKPITLKNGTKVPSQAAKRQQTLQYVAGALQKLAATRNLAVVVLSQCATRMQASSSERGAAASLIPAVNASAWEEGVSTRVVLFRDWSMQDGTATAARFAAALKINGKRVEDEDVRLAAFDIGTAGLIPVSLDHGCVPDMASLTFASRPKRRRGDGNLEVPDSDDDEDYGWQDEDATALPPMPPQWQGSEDVLLGRDSDDSEEEGEGGDGSSSSSSDGQGEPVAKETEEAETEEAAANADSHTHR</sequence>
<evidence type="ECO:0000313" key="9">
    <source>
        <dbReference type="EMBL" id="KLU86162.1"/>
    </source>
</evidence>
<dbReference type="eggNOG" id="KOG1433">
    <property type="taxonomic scope" value="Eukaryota"/>
</dbReference>
<evidence type="ECO:0000256" key="7">
    <source>
        <dbReference type="SAM" id="MobiDB-lite"/>
    </source>
</evidence>
<evidence type="ECO:0000256" key="3">
    <source>
        <dbReference type="ARBA" id="ARBA00022763"/>
    </source>
</evidence>
<dbReference type="SUPFAM" id="SSF52540">
    <property type="entry name" value="P-loop containing nucleoside triphosphate hydrolases"/>
    <property type="match status" value="1"/>
</dbReference>
<dbReference type="OMA" id="IACNALR"/>
<dbReference type="GO" id="GO:0008821">
    <property type="term" value="F:crossover junction DNA endonuclease activity"/>
    <property type="evidence" value="ECO:0007669"/>
    <property type="project" value="TreeGrafter"/>
</dbReference>
<dbReference type="GO" id="GO:0007131">
    <property type="term" value="P:reciprocal meiotic recombination"/>
    <property type="evidence" value="ECO:0007669"/>
    <property type="project" value="TreeGrafter"/>
</dbReference>
<evidence type="ECO:0000256" key="6">
    <source>
        <dbReference type="ARBA" id="ARBA00023242"/>
    </source>
</evidence>
<evidence type="ECO:0000259" key="8">
    <source>
        <dbReference type="PROSITE" id="PS50162"/>
    </source>
</evidence>
<feature type="region of interest" description="Disordered" evidence="7">
    <location>
        <begin position="53"/>
        <end position="79"/>
    </location>
</feature>
<dbReference type="PROSITE" id="PS50162">
    <property type="entry name" value="RECA_2"/>
    <property type="match status" value="1"/>
</dbReference>
<dbReference type="OrthoDB" id="5957327at2759"/>
<dbReference type="AlphaFoldDB" id="A0A0C4DYQ4"/>
<proteinExistence type="predicted"/>
<keyword evidence="2" id="KW-0547">Nucleotide-binding</keyword>
<reference evidence="11" key="1">
    <citation type="submission" date="2010-05" db="EMBL/GenBank/DDBJ databases">
        <title>The genome sequence of Magnaporthe poae strain ATCC 64411.</title>
        <authorList>
            <person name="Ma L.-J."/>
            <person name="Dead R."/>
            <person name="Young S."/>
            <person name="Zeng Q."/>
            <person name="Koehrsen M."/>
            <person name="Alvarado L."/>
            <person name="Berlin A."/>
            <person name="Chapman S.B."/>
            <person name="Chen Z."/>
            <person name="Freedman E."/>
            <person name="Gellesch M."/>
            <person name="Goldberg J."/>
            <person name="Griggs A."/>
            <person name="Gujja S."/>
            <person name="Heilman E.R."/>
            <person name="Heiman D."/>
            <person name="Hepburn T."/>
            <person name="Howarth C."/>
            <person name="Jen D."/>
            <person name="Larson L."/>
            <person name="Mehta T."/>
            <person name="Neiman D."/>
            <person name="Pearson M."/>
            <person name="Roberts A."/>
            <person name="Saif S."/>
            <person name="Shea T."/>
            <person name="Shenoy N."/>
            <person name="Sisk P."/>
            <person name="Stolte C."/>
            <person name="Sykes S."/>
            <person name="Walk T."/>
            <person name="White J."/>
            <person name="Yandava C."/>
            <person name="Haas B."/>
            <person name="Nusbaum C."/>
            <person name="Birren B."/>
        </authorList>
    </citation>
    <scope>NUCLEOTIDE SEQUENCE [LARGE SCALE GENOMIC DNA]</scope>
    <source>
        <strain evidence="11">ATCC 64411 / 73-15</strain>
    </source>
</reference>
<dbReference type="STRING" id="644358.A0A0C4DYQ4"/>
<feature type="domain" description="RecA family profile 1" evidence="8">
    <location>
        <begin position="39"/>
        <end position="279"/>
    </location>
</feature>
<dbReference type="InterPro" id="IPR027417">
    <property type="entry name" value="P-loop_NTPase"/>
</dbReference>
<dbReference type="InterPro" id="IPR020588">
    <property type="entry name" value="RecA_ATP-bd"/>
</dbReference>
<reference evidence="10" key="5">
    <citation type="submission" date="2015-06" db="UniProtKB">
        <authorList>
            <consortium name="EnsemblFungi"/>
        </authorList>
    </citation>
    <scope>IDENTIFICATION</scope>
    <source>
        <strain evidence="10">ATCC 64411</strain>
    </source>
</reference>
<evidence type="ECO:0000256" key="4">
    <source>
        <dbReference type="ARBA" id="ARBA00022840"/>
    </source>
</evidence>
<dbReference type="PANTHER" id="PTHR46239">
    <property type="entry name" value="DNA REPAIR PROTEIN RAD51 HOMOLOG 3 RAD51C"/>
    <property type="match status" value="1"/>
</dbReference>
<accession>A0A0C4DYQ4</accession>
<reference evidence="10" key="4">
    <citation type="journal article" date="2015" name="G3 (Bethesda)">
        <title>Genome sequences of three phytopathogenic species of the Magnaporthaceae family of fungi.</title>
        <authorList>
            <person name="Okagaki L.H."/>
            <person name="Nunes C.C."/>
            <person name="Sailsbery J."/>
            <person name="Clay B."/>
            <person name="Brown D."/>
            <person name="John T."/>
            <person name="Oh Y."/>
            <person name="Young N."/>
            <person name="Fitzgerald M."/>
            <person name="Haas B.J."/>
            <person name="Zeng Q."/>
            <person name="Young S."/>
            <person name="Adiconis X."/>
            <person name="Fan L."/>
            <person name="Levin J.Z."/>
            <person name="Mitchell T.K."/>
            <person name="Okubara P.A."/>
            <person name="Farman M.L."/>
            <person name="Kohn L.M."/>
            <person name="Birren B."/>
            <person name="Ma L.-J."/>
            <person name="Dean R.A."/>
        </authorList>
    </citation>
    <scope>NUCLEOTIDE SEQUENCE</scope>
    <source>
        <strain evidence="10">ATCC 64411 / 73-15</strain>
    </source>
</reference>
<dbReference type="PANTHER" id="PTHR46239:SF1">
    <property type="entry name" value="DNA REPAIR PROTEIN RAD51 HOMOLOG 3"/>
    <property type="match status" value="1"/>
</dbReference>
<dbReference type="EnsemblFungi" id="MAPG_05180T0">
    <property type="protein sequence ID" value="MAPG_05180T0"/>
    <property type="gene ID" value="MAPG_05180"/>
</dbReference>
<keyword evidence="3" id="KW-0227">DNA damage</keyword>
<keyword evidence="5" id="KW-0234">DNA repair</keyword>
<gene>
    <name evidence="9" type="ORF">MAPG_05180</name>
</gene>
<dbReference type="CDD" id="cd01393">
    <property type="entry name" value="RecA-like"/>
    <property type="match status" value="1"/>
</dbReference>
<dbReference type="GO" id="GO:0140664">
    <property type="term" value="F:ATP-dependent DNA damage sensor activity"/>
    <property type="evidence" value="ECO:0007669"/>
    <property type="project" value="InterPro"/>
</dbReference>
<dbReference type="GO" id="GO:0000707">
    <property type="term" value="P:meiotic DNA recombinase assembly"/>
    <property type="evidence" value="ECO:0007669"/>
    <property type="project" value="TreeGrafter"/>
</dbReference>
<reference evidence="9" key="2">
    <citation type="submission" date="2010-05" db="EMBL/GenBank/DDBJ databases">
        <title>The Genome Sequence of Magnaporthe poae strain ATCC 64411.</title>
        <authorList>
            <consortium name="The Broad Institute Genome Sequencing Platform"/>
            <consortium name="Broad Institute Genome Sequencing Center for Infectious Disease"/>
            <person name="Ma L.-J."/>
            <person name="Dead R."/>
            <person name="Young S."/>
            <person name="Zeng Q."/>
            <person name="Koehrsen M."/>
            <person name="Alvarado L."/>
            <person name="Berlin A."/>
            <person name="Chapman S.B."/>
            <person name="Chen Z."/>
            <person name="Freedman E."/>
            <person name="Gellesch M."/>
            <person name="Goldberg J."/>
            <person name="Griggs A."/>
            <person name="Gujja S."/>
            <person name="Heilman E.R."/>
            <person name="Heiman D."/>
            <person name="Hepburn T."/>
            <person name="Howarth C."/>
            <person name="Jen D."/>
            <person name="Larson L."/>
            <person name="Mehta T."/>
            <person name="Neiman D."/>
            <person name="Pearson M."/>
            <person name="Roberts A."/>
            <person name="Saif S."/>
            <person name="Shea T."/>
            <person name="Shenoy N."/>
            <person name="Sisk P."/>
            <person name="Stolte C."/>
            <person name="Sykes S."/>
            <person name="Walk T."/>
            <person name="White J."/>
            <person name="Yandava C."/>
            <person name="Haas B."/>
            <person name="Nusbaum C."/>
            <person name="Birren B."/>
        </authorList>
    </citation>
    <scope>NUCLEOTIDE SEQUENCE</scope>
    <source>
        <strain evidence="9">ATCC 64411</strain>
    </source>
</reference>
<keyword evidence="11" id="KW-1185">Reference proteome</keyword>